<evidence type="ECO:0000256" key="4">
    <source>
        <dbReference type="ARBA" id="ARBA00066616"/>
    </source>
</evidence>
<protein>
    <recommendedName>
        <fullName evidence="5">3-methylmercaptopropionyl-CoA ligase</fullName>
        <ecNumber evidence="4">6.2.1.44</ecNumber>
    </recommendedName>
</protein>
<reference evidence="9 10" key="1">
    <citation type="submission" date="2018-08" db="EMBL/GenBank/DDBJ databases">
        <title>Genomic Encyclopedia of Type Strains, Phase IV (KMG-IV): sequencing the most valuable type-strain genomes for metagenomic binning, comparative biology and taxonomic classification.</title>
        <authorList>
            <person name="Goeker M."/>
        </authorList>
    </citation>
    <scope>NUCLEOTIDE SEQUENCE [LARGE SCALE GENOMIC DNA]</scope>
    <source>
        <strain evidence="9 10">DSM 25527</strain>
    </source>
</reference>
<organism evidence="9 10">
    <name type="scientific">Hephaestia caeni</name>
    <dbReference type="NCBI Taxonomy" id="645617"/>
    <lineage>
        <taxon>Bacteria</taxon>
        <taxon>Pseudomonadati</taxon>
        <taxon>Pseudomonadota</taxon>
        <taxon>Alphaproteobacteria</taxon>
        <taxon>Sphingomonadales</taxon>
        <taxon>Sphingomonadaceae</taxon>
        <taxon>Hephaestia</taxon>
    </lineage>
</organism>
<keyword evidence="6" id="KW-0472">Membrane</keyword>
<keyword evidence="6" id="KW-1133">Transmembrane helix</keyword>
<dbReference type="InterPro" id="IPR025110">
    <property type="entry name" value="AMP-bd_C"/>
</dbReference>
<dbReference type="OrthoDB" id="9803968at2"/>
<dbReference type="GO" id="GO:0016877">
    <property type="term" value="F:ligase activity, forming carbon-sulfur bonds"/>
    <property type="evidence" value="ECO:0007669"/>
    <property type="project" value="UniProtKB-ARBA"/>
</dbReference>
<dbReference type="InterPro" id="IPR000873">
    <property type="entry name" value="AMP-dep_synth/lig_dom"/>
</dbReference>
<evidence type="ECO:0000259" key="7">
    <source>
        <dbReference type="Pfam" id="PF00501"/>
    </source>
</evidence>
<evidence type="ECO:0000259" key="8">
    <source>
        <dbReference type="Pfam" id="PF13193"/>
    </source>
</evidence>
<comment type="caution">
    <text evidence="9">The sequence shown here is derived from an EMBL/GenBank/DDBJ whole genome shotgun (WGS) entry which is preliminary data.</text>
</comment>
<proteinExistence type="inferred from homology"/>
<comment type="similarity">
    <text evidence="1">Belongs to the ATP-dependent AMP-binding enzyme family.</text>
</comment>
<dbReference type="Gene3D" id="2.30.38.10">
    <property type="entry name" value="Luciferase, Domain 3"/>
    <property type="match status" value="1"/>
</dbReference>
<keyword evidence="2 9" id="KW-0436">Ligase</keyword>
<dbReference type="InterPro" id="IPR020845">
    <property type="entry name" value="AMP-binding_CS"/>
</dbReference>
<dbReference type="InterPro" id="IPR050237">
    <property type="entry name" value="ATP-dep_AMP-bd_enzyme"/>
</dbReference>
<feature type="domain" description="AMP-dependent synthetase/ligase" evidence="7">
    <location>
        <begin position="64"/>
        <end position="443"/>
    </location>
</feature>
<evidence type="ECO:0000256" key="2">
    <source>
        <dbReference type="ARBA" id="ARBA00022598"/>
    </source>
</evidence>
<dbReference type="SUPFAM" id="SSF56801">
    <property type="entry name" value="Acetyl-CoA synthetase-like"/>
    <property type="match status" value="1"/>
</dbReference>
<feature type="transmembrane region" description="Helical" evidence="6">
    <location>
        <begin position="121"/>
        <end position="140"/>
    </location>
</feature>
<evidence type="ECO:0000313" key="10">
    <source>
        <dbReference type="Proteomes" id="UP000266568"/>
    </source>
</evidence>
<dbReference type="PANTHER" id="PTHR43767">
    <property type="entry name" value="LONG-CHAIN-FATTY-ACID--COA LIGASE"/>
    <property type="match status" value="1"/>
</dbReference>
<dbReference type="FunFam" id="3.30.300.30:FF:000008">
    <property type="entry name" value="2,3-dihydroxybenzoate-AMP ligase"/>
    <property type="match status" value="1"/>
</dbReference>
<dbReference type="PROSITE" id="PS00455">
    <property type="entry name" value="AMP_BINDING"/>
    <property type="match status" value="1"/>
</dbReference>
<dbReference type="Gene3D" id="3.40.50.980">
    <property type="match status" value="2"/>
</dbReference>
<dbReference type="PANTHER" id="PTHR43767:SF7">
    <property type="entry name" value="MEDIUM_LONG-CHAIN-FATTY-ACID--COA LIGASE FADD8"/>
    <property type="match status" value="1"/>
</dbReference>
<gene>
    <name evidence="9" type="ORF">DFR49_1184</name>
</gene>
<keyword evidence="10" id="KW-1185">Reference proteome</keyword>
<dbReference type="EC" id="6.2.1.44" evidence="4"/>
<dbReference type="AlphaFoldDB" id="A0A397PAP2"/>
<evidence type="ECO:0000256" key="5">
    <source>
        <dbReference type="ARBA" id="ARBA00067668"/>
    </source>
</evidence>
<dbReference type="Gene3D" id="3.30.300.30">
    <property type="match status" value="1"/>
</dbReference>
<evidence type="ECO:0000256" key="3">
    <source>
        <dbReference type="ARBA" id="ARBA00051915"/>
    </source>
</evidence>
<keyword evidence="6" id="KW-0812">Transmembrane</keyword>
<accession>A0A397PAP2</accession>
<evidence type="ECO:0000313" key="9">
    <source>
        <dbReference type="EMBL" id="RIA46636.1"/>
    </source>
</evidence>
<name>A0A397PAP2_9SPHN</name>
<evidence type="ECO:0000256" key="6">
    <source>
        <dbReference type="SAM" id="Phobius"/>
    </source>
</evidence>
<dbReference type="InterPro" id="IPR045851">
    <property type="entry name" value="AMP-bd_C_sf"/>
</dbReference>
<sequence>MERCPVDSQPIVALDPAWPAMSIAEAEALLTAPGQKFEMETVTIRGVPTRVWKNSPPHLRALIEAARAYGGLPFTVYEDERVSYDANFRAIAALAAHLAALGVGKGDRVALAMRNLPEWPVAFFAVVTLGAIVVPLNAWWTGAELAYGLADSGAGVLIADERRHQCLAAHYADLPGLRHVLVTRAAAPLEGAHALEEVIGNPRDYATLPDRPLPAAEIAPDDAAGIFYTSGTTGAPKGALGTHRNMATNILSGGFAAARTCLRRGETPPEPTPRSMLLVIPLFHVTASSAVMMGAIATGSTLVFMRKWEPVEAMAIIEREKVTMTGGVPTIAWQLLEHPERGRFDLSSLESIAYGGAPAAPELVRRIHAEFGALPGSGWGMTETMATVTTHSGEDYLNRPESCGPPVATADLKIMDEDGTRELPSGEIGELWAKGPMIVNGYWNNAAATVATFVDGWVRTGDIARIDEEGFCFIVDRAKDIVIRGGENIYSSEVENVLYVHPAVTDCALIGIPHRTLGEEPVAVVHLAPGSTASEHELQAWVGRHLAAFKVPVAIRFVAETLPRNANGKILKRDLKGLFAEEAAA</sequence>
<dbReference type="Pfam" id="PF00501">
    <property type="entry name" value="AMP-binding"/>
    <property type="match status" value="1"/>
</dbReference>
<feature type="domain" description="AMP-binding enzyme C-terminal" evidence="8">
    <location>
        <begin position="493"/>
        <end position="569"/>
    </location>
</feature>
<dbReference type="Pfam" id="PF13193">
    <property type="entry name" value="AMP-binding_C"/>
    <property type="match status" value="1"/>
</dbReference>
<evidence type="ECO:0000256" key="1">
    <source>
        <dbReference type="ARBA" id="ARBA00006432"/>
    </source>
</evidence>
<dbReference type="RefSeq" id="WP_119034727.1">
    <property type="nucleotide sequence ID" value="NZ_QXDC01000002.1"/>
</dbReference>
<dbReference type="Proteomes" id="UP000266568">
    <property type="component" value="Unassembled WGS sequence"/>
</dbReference>
<comment type="catalytic activity">
    <reaction evidence="3">
        <text>3-(methylsulfanyl)propanoate + ATP + CoA = 3-(methylsulfanyl)propanoyl-CoA + AMP + diphosphate</text>
        <dbReference type="Rhea" id="RHEA:43052"/>
        <dbReference type="ChEBI" id="CHEBI:30616"/>
        <dbReference type="ChEBI" id="CHEBI:33019"/>
        <dbReference type="ChEBI" id="CHEBI:49016"/>
        <dbReference type="ChEBI" id="CHEBI:57287"/>
        <dbReference type="ChEBI" id="CHEBI:82815"/>
        <dbReference type="ChEBI" id="CHEBI:456215"/>
        <dbReference type="EC" id="6.2.1.44"/>
    </reaction>
    <physiologicalReaction direction="left-to-right" evidence="3">
        <dbReference type="Rhea" id="RHEA:43053"/>
    </physiologicalReaction>
</comment>
<dbReference type="EMBL" id="QXDC01000002">
    <property type="protein sequence ID" value="RIA46636.1"/>
    <property type="molecule type" value="Genomic_DNA"/>
</dbReference>